<organism evidence="1 2">
    <name type="scientific">Gloeophyllum trabeum (strain ATCC 11539 / FP-39264 / Madison 617)</name>
    <name type="common">Brown rot fungus</name>
    <dbReference type="NCBI Taxonomy" id="670483"/>
    <lineage>
        <taxon>Eukaryota</taxon>
        <taxon>Fungi</taxon>
        <taxon>Dikarya</taxon>
        <taxon>Basidiomycota</taxon>
        <taxon>Agaricomycotina</taxon>
        <taxon>Agaricomycetes</taxon>
        <taxon>Gloeophyllales</taxon>
        <taxon>Gloeophyllaceae</taxon>
        <taxon>Gloeophyllum</taxon>
    </lineage>
</organism>
<sequence>MATPPALHDFPRMIQDFNVGLVTFWATDTILVSFTHSQVAAFWSFQTLLHSFDLPDIVTNPSGYSTFALYYNQNLGKSRMPVFDPETGDIKVLGPDLPLSYLIGDKPRGTIDPTLILTPAQCNGNFEHGLNMIDQQNKTRRIINQKHSECEENHKL</sequence>
<dbReference type="AlphaFoldDB" id="S7RIG8"/>
<dbReference type="RefSeq" id="XP_007867450.1">
    <property type="nucleotide sequence ID" value="XM_007869259.1"/>
</dbReference>
<protein>
    <submittedName>
        <fullName evidence="1">Uncharacterized protein</fullName>
    </submittedName>
</protein>
<name>S7RIG8_GLOTA</name>
<dbReference type="Proteomes" id="UP000030669">
    <property type="component" value="Unassembled WGS sequence"/>
</dbReference>
<evidence type="ECO:0000313" key="1">
    <source>
        <dbReference type="EMBL" id="EPQ54115.1"/>
    </source>
</evidence>
<accession>S7RIG8</accession>
<proteinExistence type="predicted"/>
<dbReference type="OrthoDB" id="10530481at2759"/>
<reference evidence="1 2" key="1">
    <citation type="journal article" date="2012" name="Science">
        <title>The Paleozoic origin of enzymatic lignin decomposition reconstructed from 31 fungal genomes.</title>
        <authorList>
            <person name="Floudas D."/>
            <person name="Binder M."/>
            <person name="Riley R."/>
            <person name="Barry K."/>
            <person name="Blanchette R.A."/>
            <person name="Henrissat B."/>
            <person name="Martinez A.T."/>
            <person name="Otillar R."/>
            <person name="Spatafora J.W."/>
            <person name="Yadav J.S."/>
            <person name="Aerts A."/>
            <person name="Benoit I."/>
            <person name="Boyd A."/>
            <person name="Carlson A."/>
            <person name="Copeland A."/>
            <person name="Coutinho P.M."/>
            <person name="de Vries R.P."/>
            <person name="Ferreira P."/>
            <person name="Findley K."/>
            <person name="Foster B."/>
            <person name="Gaskell J."/>
            <person name="Glotzer D."/>
            <person name="Gorecki P."/>
            <person name="Heitman J."/>
            <person name="Hesse C."/>
            <person name="Hori C."/>
            <person name="Igarashi K."/>
            <person name="Jurgens J.A."/>
            <person name="Kallen N."/>
            <person name="Kersten P."/>
            <person name="Kohler A."/>
            <person name="Kuees U."/>
            <person name="Kumar T.K.A."/>
            <person name="Kuo A."/>
            <person name="LaButti K."/>
            <person name="Larrondo L.F."/>
            <person name="Lindquist E."/>
            <person name="Ling A."/>
            <person name="Lombard V."/>
            <person name="Lucas S."/>
            <person name="Lundell T."/>
            <person name="Martin R."/>
            <person name="McLaughlin D.J."/>
            <person name="Morgenstern I."/>
            <person name="Morin E."/>
            <person name="Murat C."/>
            <person name="Nagy L.G."/>
            <person name="Nolan M."/>
            <person name="Ohm R.A."/>
            <person name="Patyshakuliyeva A."/>
            <person name="Rokas A."/>
            <person name="Ruiz-Duenas F.J."/>
            <person name="Sabat G."/>
            <person name="Salamov A."/>
            <person name="Samejima M."/>
            <person name="Schmutz J."/>
            <person name="Slot J.C."/>
            <person name="St John F."/>
            <person name="Stenlid J."/>
            <person name="Sun H."/>
            <person name="Sun S."/>
            <person name="Syed K."/>
            <person name="Tsang A."/>
            <person name="Wiebenga A."/>
            <person name="Young D."/>
            <person name="Pisabarro A."/>
            <person name="Eastwood D.C."/>
            <person name="Martin F."/>
            <person name="Cullen D."/>
            <person name="Grigoriev I.V."/>
            <person name="Hibbett D.S."/>
        </authorList>
    </citation>
    <scope>NUCLEOTIDE SEQUENCE [LARGE SCALE GENOMIC DNA]</scope>
    <source>
        <strain evidence="1 2">ATCC 11539</strain>
    </source>
</reference>
<dbReference type="HOGENOM" id="CLU_1686778_0_0_1"/>
<dbReference type="KEGG" id="gtr:GLOTRDRAFT_94484"/>
<dbReference type="EMBL" id="KB469304">
    <property type="protein sequence ID" value="EPQ54115.1"/>
    <property type="molecule type" value="Genomic_DNA"/>
</dbReference>
<gene>
    <name evidence="1" type="ORF">GLOTRDRAFT_94484</name>
</gene>
<dbReference type="GeneID" id="19309609"/>
<keyword evidence="2" id="KW-1185">Reference proteome</keyword>
<evidence type="ECO:0000313" key="2">
    <source>
        <dbReference type="Proteomes" id="UP000030669"/>
    </source>
</evidence>